<dbReference type="RefSeq" id="WP_047007417.1">
    <property type="nucleotide sequence ID" value="NZ_CP018097.1"/>
</dbReference>
<comment type="caution">
    <text evidence="1">The sequence shown here is derived from an EMBL/GenBank/DDBJ whole genome shotgun (WGS) entry which is preliminary data.</text>
</comment>
<gene>
    <name evidence="1" type="ORF">AAW01_11680</name>
</gene>
<keyword evidence="2" id="KW-1185">Reference proteome</keyword>
<dbReference type="PATRIC" id="fig|502682.8.peg.2383"/>
<dbReference type="AlphaFoldDB" id="A0A0G9MN38"/>
<proteinExistence type="predicted"/>
<evidence type="ECO:0000313" key="2">
    <source>
        <dbReference type="Proteomes" id="UP000053070"/>
    </source>
</evidence>
<accession>A0A0G9MN38</accession>
<dbReference type="PROSITE" id="PS51257">
    <property type="entry name" value="PROKAR_LIPOPROTEIN"/>
    <property type="match status" value="1"/>
</dbReference>
<dbReference type="STRING" id="502682.BMF35_a1331"/>
<dbReference type="KEGG" id="egn:BMF35_a1331"/>
<dbReference type="EMBL" id="LBHC01000002">
    <property type="protein sequence ID" value="KLE32069.1"/>
    <property type="molecule type" value="Genomic_DNA"/>
</dbReference>
<organism evidence="1 2">
    <name type="scientific">Aurantiacibacter gangjinensis</name>
    <dbReference type="NCBI Taxonomy" id="502682"/>
    <lineage>
        <taxon>Bacteria</taxon>
        <taxon>Pseudomonadati</taxon>
        <taxon>Pseudomonadota</taxon>
        <taxon>Alphaproteobacteria</taxon>
        <taxon>Sphingomonadales</taxon>
        <taxon>Erythrobacteraceae</taxon>
        <taxon>Aurantiacibacter</taxon>
    </lineage>
</organism>
<reference evidence="1 2" key="1">
    <citation type="submission" date="2015-04" db="EMBL/GenBank/DDBJ databases">
        <title>The draft genome sequence of Erythrobacr gangjinensis K7-2.</title>
        <authorList>
            <person name="Zhuang L."/>
            <person name="Liu Y."/>
            <person name="Shao Z."/>
        </authorList>
    </citation>
    <scope>NUCLEOTIDE SEQUENCE [LARGE SCALE GENOMIC DNA]</scope>
    <source>
        <strain evidence="1 2">K7-2</strain>
    </source>
</reference>
<name>A0A0G9MN38_9SPHN</name>
<dbReference type="OrthoDB" id="7406515at2"/>
<dbReference type="Pfam" id="PF12276">
    <property type="entry name" value="DUF3617"/>
    <property type="match status" value="1"/>
</dbReference>
<evidence type="ECO:0000313" key="1">
    <source>
        <dbReference type="EMBL" id="KLE32069.1"/>
    </source>
</evidence>
<protein>
    <submittedName>
        <fullName evidence="1">Uncharacterized protein</fullName>
    </submittedName>
</protein>
<sequence length="177" mass="18907">MNTRLAFVAISTLALAACGDSGVVEDPSDPEQIAAATANLPTPQAGEYRITGDLVDLQVEGVSDQEAQMMRTMFEGMFAQERTQCLSQDDIDEGHQQLLEGLTNTGEGCEYTAYAVSGNTIDATMQCNDTNGTSGTMEFDGTVTETSQNITLAMDMTAEGQGFDMTLNMTQERVGDC</sequence>
<dbReference type="Proteomes" id="UP000053070">
    <property type="component" value="Unassembled WGS sequence"/>
</dbReference>
<dbReference type="InterPro" id="IPR022061">
    <property type="entry name" value="DUF3617"/>
</dbReference>